<reference evidence="1" key="1">
    <citation type="submission" date="2023-03" db="EMBL/GenBank/DDBJ databases">
        <title>Aeromonas caviae strain AC1520.</title>
        <authorList>
            <person name="Xie T."/>
            <person name="Zhang Q."/>
            <person name="Deng J."/>
            <person name="Li X."/>
        </authorList>
    </citation>
    <scope>NUCLEOTIDE SEQUENCE</scope>
    <source>
        <strain evidence="1">AC1520</strain>
        <plasmid evidence="1">pAC1520</plasmid>
    </source>
</reference>
<dbReference type="RefSeq" id="WP_277857209.1">
    <property type="nucleotide sequence ID" value="NZ_CP120943.1"/>
</dbReference>
<dbReference type="EMBL" id="CP120943">
    <property type="protein sequence ID" value="WFG00266.1"/>
    <property type="molecule type" value="Genomic_DNA"/>
</dbReference>
<name>A0AAJ6CTV9_AERCA</name>
<accession>A0AAJ6CTV9</accession>
<organism evidence="1 2">
    <name type="scientific">Aeromonas caviae</name>
    <name type="common">Aeromonas punctata</name>
    <dbReference type="NCBI Taxonomy" id="648"/>
    <lineage>
        <taxon>Bacteria</taxon>
        <taxon>Pseudomonadati</taxon>
        <taxon>Pseudomonadota</taxon>
        <taxon>Gammaproteobacteria</taxon>
        <taxon>Aeromonadales</taxon>
        <taxon>Aeromonadaceae</taxon>
        <taxon>Aeromonas</taxon>
    </lineage>
</organism>
<sequence length="192" mass="22027">MLAIFLGGSMVRFIILLSSFCITIVIAATSSANTNAFGECPNVHWRERAYDNVIMKKYKPYVHCVEWTAWQFRLPEELMYSVLYHERGRVDGKCSTNSNRTTDCGPGQINDVRMPELTPFGLTRDDIRTVPCRNIWAVGFLLHKEIKNAKGDFWLGVGNYHAKHHLKPKTHAAYVRNIYDAWQKLIGSMSRC</sequence>
<dbReference type="SUPFAM" id="SSF53955">
    <property type="entry name" value="Lysozyme-like"/>
    <property type="match status" value="1"/>
</dbReference>
<dbReference type="InterPro" id="IPR023346">
    <property type="entry name" value="Lysozyme-like_dom_sf"/>
</dbReference>
<dbReference type="Proteomes" id="UP001218423">
    <property type="component" value="Plasmid pAC1520"/>
</dbReference>
<dbReference type="AlphaFoldDB" id="A0AAJ6CTV9"/>
<evidence type="ECO:0000313" key="2">
    <source>
        <dbReference type="Proteomes" id="UP001218423"/>
    </source>
</evidence>
<gene>
    <name evidence="1" type="ORF">P5S46_21125</name>
</gene>
<dbReference type="CDD" id="cd13400">
    <property type="entry name" value="LT_IagB-like"/>
    <property type="match status" value="1"/>
</dbReference>
<protein>
    <submittedName>
        <fullName evidence="1">Lytic transglycosylase domain-containing protein</fullName>
    </submittedName>
</protein>
<keyword evidence="1" id="KW-0614">Plasmid</keyword>
<evidence type="ECO:0000313" key="1">
    <source>
        <dbReference type="EMBL" id="WFG00266.1"/>
    </source>
</evidence>
<proteinExistence type="predicted"/>
<geneLocation type="plasmid" evidence="1 2">
    <name>pAC1520</name>
</geneLocation>